<name>A0ABT1X156_9PROT</name>
<dbReference type="Proteomes" id="UP001524642">
    <property type="component" value="Unassembled WGS sequence"/>
</dbReference>
<organism evidence="2 3">
    <name type="scientific">Roseomonas populi</name>
    <dbReference type="NCBI Taxonomy" id="3121582"/>
    <lineage>
        <taxon>Bacteria</taxon>
        <taxon>Pseudomonadati</taxon>
        <taxon>Pseudomonadota</taxon>
        <taxon>Alphaproteobacteria</taxon>
        <taxon>Acetobacterales</taxon>
        <taxon>Roseomonadaceae</taxon>
        <taxon>Roseomonas</taxon>
    </lineage>
</organism>
<comment type="caution">
    <text evidence="2">The sequence shown here is derived from an EMBL/GenBank/DDBJ whole genome shotgun (WGS) entry which is preliminary data.</text>
</comment>
<reference evidence="2 3" key="1">
    <citation type="submission" date="2022-06" db="EMBL/GenBank/DDBJ databases">
        <title>Roseomonas CN29.</title>
        <authorList>
            <person name="Cheng Y."/>
            <person name="He X."/>
        </authorList>
    </citation>
    <scope>NUCLEOTIDE SEQUENCE [LARGE SCALE GENOMIC DNA]</scope>
    <source>
        <strain evidence="2 3">CN29</strain>
    </source>
</reference>
<protein>
    <submittedName>
        <fullName evidence="2">Uncharacterized protein</fullName>
    </submittedName>
</protein>
<accession>A0ABT1X156</accession>
<evidence type="ECO:0000313" key="3">
    <source>
        <dbReference type="Proteomes" id="UP001524642"/>
    </source>
</evidence>
<sequence length="61" mass="6867">MDEPMNESESDNTPGSPAPTPRPAPSERERRLAAALRENLKRRKAQSRERAQPSSPPEEQE</sequence>
<dbReference type="EMBL" id="JANJOU010000003">
    <property type="protein sequence ID" value="MCR0981837.1"/>
    <property type="molecule type" value="Genomic_DNA"/>
</dbReference>
<feature type="compositionally biased region" description="Acidic residues" evidence="1">
    <location>
        <begin position="1"/>
        <end position="10"/>
    </location>
</feature>
<proteinExistence type="predicted"/>
<dbReference type="RefSeq" id="WP_257715499.1">
    <property type="nucleotide sequence ID" value="NZ_JANJOU010000003.1"/>
</dbReference>
<gene>
    <name evidence="2" type="ORF">NRP21_07225</name>
</gene>
<evidence type="ECO:0000256" key="1">
    <source>
        <dbReference type="SAM" id="MobiDB-lite"/>
    </source>
</evidence>
<feature type="region of interest" description="Disordered" evidence="1">
    <location>
        <begin position="1"/>
        <end position="61"/>
    </location>
</feature>
<evidence type="ECO:0000313" key="2">
    <source>
        <dbReference type="EMBL" id="MCR0981837.1"/>
    </source>
</evidence>
<keyword evidence="3" id="KW-1185">Reference proteome</keyword>